<evidence type="ECO:0000256" key="6">
    <source>
        <dbReference type="SAM" id="Phobius"/>
    </source>
</evidence>
<feature type="transmembrane region" description="Helical" evidence="6">
    <location>
        <begin position="347"/>
        <end position="364"/>
    </location>
</feature>
<feature type="compositionally biased region" description="Low complexity" evidence="5">
    <location>
        <begin position="45"/>
        <end position="59"/>
    </location>
</feature>
<dbReference type="SUPFAM" id="SSF48652">
    <property type="entry name" value="Tetraspanin"/>
    <property type="match status" value="1"/>
</dbReference>
<protein>
    <recommendedName>
        <fullName evidence="9">Tetraspanin</fullName>
    </recommendedName>
</protein>
<feature type="transmembrane region" description="Helical" evidence="6">
    <location>
        <begin position="175"/>
        <end position="196"/>
    </location>
</feature>
<name>A0A9D4PYP4_RHISA</name>
<reference evidence="7" key="1">
    <citation type="journal article" date="2020" name="Cell">
        <title>Large-Scale Comparative Analyses of Tick Genomes Elucidate Their Genetic Diversity and Vector Capacities.</title>
        <authorList>
            <consortium name="Tick Genome and Microbiome Consortium (TIGMIC)"/>
            <person name="Jia N."/>
            <person name="Wang J."/>
            <person name="Shi W."/>
            <person name="Du L."/>
            <person name="Sun Y."/>
            <person name="Zhan W."/>
            <person name="Jiang J.F."/>
            <person name="Wang Q."/>
            <person name="Zhang B."/>
            <person name="Ji P."/>
            <person name="Bell-Sakyi L."/>
            <person name="Cui X.M."/>
            <person name="Yuan T.T."/>
            <person name="Jiang B.G."/>
            <person name="Yang W.F."/>
            <person name="Lam T.T."/>
            <person name="Chang Q.C."/>
            <person name="Ding S.J."/>
            <person name="Wang X.J."/>
            <person name="Zhu J.G."/>
            <person name="Ruan X.D."/>
            <person name="Zhao L."/>
            <person name="Wei J.T."/>
            <person name="Ye R.Z."/>
            <person name="Que T.C."/>
            <person name="Du C.H."/>
            <person name="Zhou Y.H."/>
            <person name="Cheng J.X."/>
            <person name="Dai P.F."/>
            <person name="Guo W.B."/>
            <person name="Han X.H."/>
            <person name="Huang E.J."/>
            <person name="Li L.F."/>
            <person name="Wei W."/>
            <person name="Gao Y.C."/>
            <person name="Liu J.Z."/>
            <person name="Shao H.Z."/>
            <person name="Wang X."/>
            <person name="Wang C.C."/>
            <person name="Yang T.C."/>
            <person name="Huo Q.B."/>
            <person name="Li W."/>
            <person name="Chen H.Y."/>
            <person name="Chen S.E."/>
            <person name="Zhou L.G."/>
            <person name="Ni X.B."/>
            <person name="Tian J.H."/>
            <person name="Sheng Y."/>
            <person name="Liu T."/>
            <person name="Pan Y.S."/>
            <person name="Xia L.Y."/>
            <person name="Li J."/>
            <person name="Zhao F."/>
            <person name="Cao W.C."/>
        </authorList>
    </citation>
    <scope>NUCLEOTIDE SEQUENCE</scope>
    <source>
        <strain evidence="7">Rsan-2018</strain>
    </source>
</reference>
<dbReference type="PANTHER" id="PTHR19282">
    <property type="entry name" value="TETRASPANIN"/>
    <property type="match status" value="1"/>
</dbReference>
<proteinExistence type="predicted"/>
<feature type="compositionally biased region" description="Basic residues" evidence="5">
    <location>
        <begin position="24"/>
        <end position="33"/>
    </location>
</feature>
<feature type="compositionally biased region" description="Polar residues" evidence="5">
    <location>
        <begin position="34"/>
        <end position="44"/>
    </location>
</feature>
<sequence length="393" mass="43152">MKKDDAHREEADLSAEGQGERHSRGQRAKRGRKASSTGGQTTLNGDQPASPSSDGDPAPTGAEIGQMRGAPVHQDGEPELSDEQGSGGLSPAQPKKPGEPPHVDTQEATEDTILLDVNPMVRYPLLLFNLFLWLVGAMLICVSSFLYVTAVNTADDSAILMRLDLVGVLIRRLETVVFLAGMSLFIVSFCGCVGALRENSFLLKLYSLALTVLIIINMLLGLVVLFMPGSVKKVIKESLSESLVIHYRDTEDTENVVDALQRQLRCCGMTSKSFRDWNNNIYFNCSLLNPSHERCSVPYSCCKPTDLESVSLNCGRNVLNMSDYDAWFIVNIGNCPDALHRYVKEHVMIIGGSCLIAVILLAFVDMITNAVIDEIDIICKIYQHVQAAEQDRT</sequence>
<evidence type="ECO:0000256" key="4">
    <source>
        <dbReference type="ARBA" id="ARBA00023136"/>
    </source>
</evidence>
<feature type="compositionally biased region" description="Basic and acidic residues" evidence="5">
    <location>
        <begin position="96"/>
        <end position="105"/>
    </location>
</feature>
<dbReference type="PANTHER" id="PTHR19282:SF431">
    <property type="entry name" value="TETRASPANIN 26A, ISOFORM B-RELATED"/>
    <property type="match status" value="1"/>
</dbReference>
<dbReference type="VEuPathDB" id="VectorBase:RSAN_049917"/>
<feature type="transmembrane region" description="Helical" evidence="6">
    <location>
        <begin position="208"/>
        <end position="227"/>
    </location>
</feature>
<dbReference type="AlphaFoldDB" id="A0A9D4PYP4"/>
<feature type="transmembrane region" description="Helical" evidence="6">
    <location>
        <begin position="130"/>
        <end position="154"/>
    </location>
</feature>
<dbReference type="Proteomes" id="UP000821837">
    <property type="component" value="Chromosome 3"/>
</dbReference>
<evidence type="ECO:0000313" key="8">
    <source>
        <dbReference type="Proteomes" id="UP000821837"/>
    </source>
</evidence>
<keyword evidence="3 6" id="KW-1133">Transmembrane helix</keyword>
<evidence type="ECO:0000256" key="1">
    <source>
        <dbReference type="ARBA" id="ARBA00004141"/>
    </source>
</evidence>
<accession>A0A9D4PYP4</accession>
<evidence type="ECO:0000256" key="5">
    <source>
        <dbReference type="SAM" id="MobiDB-lite"/>
    </source>
</evidence>
<dbReference type="InterPro" id="IPR018499">
    <property type="entry name" value="Tetraspanin/Peripherin"/>
</dbReference>
<keyword evidence="4 6" id="KW-0472">Membrane</keyword>
<organism evidence="7 8">
    <name type="scientific">Rhipicephalus sanguineus</name>
    <name type="common">Brown dog tick</name>
    <name type="synonym">Ixodes sanguineus</name>
    <dbReference type="NCBI Taxonomy" id="34632"/>
    <lineage>
        <taxon>Eukaryota</taxon>
        <taxon>Metazoa</taxon>
        <taxon>Ecdysozoa</taxon>
        <taxon>Arthropoda</taxon>
        <taxon>Chelicerata</taxon>
        <taxon>Arachnida</taxon>
        <taxon>Acari</taxon>
        <taxon>Parasitiformes</taxon>
        <taxon>Ixodida</taxon>
        <taxon>Ixodoidea</taxon>
        <taxon>Ixodidae</taxon>
        <taxon>Rhipicephalinae</taxon>
        <taxon>Rhipicephalus</taxon>
        <taxon>Rhipicephalus</taxon>
    </lineage>
</organism>
<feature type="region of interest" description="Disordered" evidence="5">
    <location>
        <begin position="1"/>
        <end position="105"/>
    </location>
</feature>
<evidence type="ECO:0008006" key="9">
    <source>
        <dbReference type="Google" id="ProtNLM"/>
    </source>
</evidence>
<evidence type="ECO:0000313" key="7">
    <source>
        <dbReference type="EMBL" id="KAH7961209.1"/>
    </source>
</evidence>
<dbReference type="Pfam" id="PF00335">
    <property type="entry name" value="Tetraspanin"/>
    <property type="match status" value="1"/>
</dbReference>
<gene>
    <name evidence="7" type="ORF">HPB52_005483</name>
</gene>
<evidence type="ECO:0000256" key="2">
    <source>
        <dbReference type="ARBA" id="ARBA00022692"/>
    </source>
</evidence>
<keyword evidence="2 6" id="KW-0812">Transmembrane</keyword>
<dbReference type="GO" id="GO:0005886">
    <property type="term" value="C:plasma membrane"/>
    <property type="evidence" value="ECO:0007669"/>
    <property type="project" value="TreeGrafter"/>
</dbReference>
<feature type="compositionally biased region" description="Basic and acidic residues" evidence="5">
    <location>
        <begin position="1"/>
        <end position="11"/>
    </location>
</feature>
<keyword evidence="8" id="KW-1185">Reference proteome</keyword>
<dbReference type="Gene3D" id="1.10.1450.10">
    <property type="entry name" value="Tetraspanin"/>
    <property type="match status" value="1"/>
</dbReference>
<dbReference type="PRINTS" id="PR00259">
    <property type="entry name" value="TMFOUR"/>
</dbReference>
<comment type="subcellular location">
    <subcellularLocation>
        <location evidence="1">Membrane</location>
        <topology evidence="1">Multi-pass membrane protein</topology>
    </subcellularLocation>
</comment>
<comment type="caution">
    <text evidence="7">The sequence shown here is derived from an EMBL/GenBank/DDBJ whole genome shotgun (WGS) entry which is preliminary data.</text>
</comment>
<dbReference type="EMBL" id="JABSTV010001249">
    <property type="protein sequence ID" value="KAH7961209.1"/>
    <property type="molecule type" value="Genomic_DNA"/>
</dbReference>
<evidence type="ECO:0000256" key="3">
    <source>
        <dbReference type="ARBA" id="ARBA00022989"/>
    </source>
</evidence>
<dbReference type="InterPro" id="IPR008952">
    <property type="entry name" value="Tetraspanin_EC2_sf"/>
</dbReference>
<reference evidence="7" key="2">
    <citation type="submission" date="2021-09" db="EMBL/GenBank/DDBJ databases">
        <authorList>
            <person name="Jia N."/>
            <person name="Wang J."/>
            <person name="Shi W."/>
            <person name="Du L."/>
            <person name="Sun Y."/>
            <person name="Zhan W."/>
            <person name="Jiang J."/>
            <person name="Wang Q."/>
            <person name="Zhang B."/>
            <person name="Ji P."/>
            <person name="Sakyi L.B."/>
            <person name="Cui X."/>
            <person name="Yuan T."/>
            <person name="Jiang B."/>
            <person name="Yang W."/>
            <person name="Lam T.T.-Y."/>
            <person name="Chang Q."/>
            <person name="Ding S."/>
            <person name="Wang X."/>
            <person name="Zhu J."/>
            <person name="Ruan X."/>
            <person name="Zhao L."/>
            <person name="Wei J."/>
            <person name="Que T."/>
            <person name="Du C."/>
            <person name="Cheng J."/>
            <person name="Dai P."/>
            <person name="Han X."/>
            <person name="Huang E."/>
            <person name="Gao Y."/>
            <person name="Liu J."/>
            <person name="Shao H."/>
            <person name="Ye R."/>
            <person name="Li L."/>
            <person name="Wei W."/>
            <person name="Wang X."/>
            <person name="Wang C."/>
            <person name="Huo Q."/>
            <person name="Li W."/>
            <person name="Guo W."/>
            <person name="Chen H."/>
            <person name="Chen S."/>
            <person name="Zhou L."/>
            <person name="Zhou L."/>
            <person name="Ni X."/>
            <person name="Tian J."/>
            <person name="Zhou Y."/>
            <person name="Sheng Y."/>
            <person name="Liu T."/>
            <person name="Pan Y."/>
            <person name="Xia L."/>
            <person name="Li J."/>
            <person name="Zhao F."/>
            <person name="Cao W."/>
        </authorList>
    </citation>
    <scope>NUCLEOTIDE SEQUENCE</scope>
    <source>
        <strain evidence="7">Rsan-2018</strain>
        <tissue evidence="7">Larvae</tissue>
    </source>
</reference>